<dbReference type="EMBL" id="CP063849">
    <property type="protein sequence ID" value="QOY86516.1"/>
    <property type="molecule type" value="Genomic_DNA"/>
</dbReference>
<dbReference type="RefSeq" id="WP_194448185.1">
    <property type="nucleotide sequence ID" value="NZ_CP063849.1"/>
</dbReference>
<name>A0A7S7NMS8_PALFE</name>
<dbReference type="SUPFAM" id="SSF50969">
    <property type="entry name" value="YVTN repeat-like/Quinoprotein amine dehydrogenase"/>
    <property type="match status" value="1"/>
</dbReference>
<dbReference type="Gene3D" id="2.130.10.10">
    <property type="entry name" value="YVTN repeat-like/Quinoprotein amine dehydrogenase"/>
    <property type="match status" value="1"/>
</dbReference>
<dbReference type="Proteomes" id="UP000593892">
    <property type="component" value="Chromosome"/>
</dbReference>
<keyword evidence="2" id="KW-1185">Reference proteome</keyword>
<dbReference type="NCBIfam" id="TIGR03437">
    <property type="entry name" value="Soli_cterm"/>
    <property type="match status" value="1"/>
</dbReference>
<dbReference type="InterPro" id="IPR017803">
    <property type="entry name" value="CHP03437_C"/>
</dbReference>
<protein>
    <recommendedName>
        <fullName evidence="3">IPT/TIG domain-containing protein</fullName>
    </recommendedName>
</protein>
<evidence type="ECO:0000313" key="2">
    <source>
        <dbReference type="Proteomes" id="UP000593892"/>
    </source>
</evidence>
<gene>
    <name evidence="1" type="ORF">IRI77_27495</name>
</gene>
<proteinExistence type="predicted"/>
<dbReference type="InterPro" id="IPR015943">
    <property type="entry name" value="WD40/YVTN_repeat-like_dom_sf"/>
</dbReference>
<accession>A0A7S7NMS8</accession>
<sequence length="467" mass="50095">MNQVSDDGDVLCWTTRRLLRLYSSTKRVQPKIGMPITAVPETVVHRNSDGREWTLPGEAALSRNGRWVWTSSRALDLASGQEYDVSPAFRIASGISDEGDTVVLQETNLAGLLRPGGQFRPLPEGIRPAQVILMDRHASTLVWNTGSSTLGEGQLKKLDVATGTITVLVDTCPNCEPLQLSADGRRLLVATRSIDGAPGVWVLDTLSLQRTDLAPGYAAAAAITSSGQTVCYSGSEGMLQCRDLESGDVRAVVGKTAQVAQWAATPDEFPAPGSRYTLKGTGLQDAAVSVNGTPAKVAASTDTAITFLVPESVEPGQAEFSFEQESSPFRSSLAHELRAIAPRVIKLAEIPGAESIGWLPYLENGTRGGLAGEFEPLHPGEVVWIHMVGLGRDPSLMLWYWQDWIGGPLHDIAPFEITQDDGWYTVKIRIPEAAPNGISVVKGRSPWDPSISTGVEIPIAPTSAQQP</sequence>
<dbReference type="InterPro" id="IPR011044">
    <property type="entry name" value="Quino_amine_DH_bsu"/>
</dbReference>
<evidence type="ECO:0008006" key="3">
    <source>
        <dbReference type="Google" id="ProtNLM"/>
    </source>
</evidence>
<dbReference type="KEGG" id="pfer:IRI77_27495"/>
<evidence type="ECO:0000313" key="1">
    <source>
        <dbReference type="EMBL" id="QOY86516.1"/>
    </source>
</evidence>
<dbReference type="AlphaFoldDB" id="A0A7S7NMS8"/>
<reference evidence="1 2" key="1">
    <citation type="submission" date="2020-10" db="EMBL/GenBank/DDBJ databases">
        <title>Complete genome sequence of Paludibaculum fermentans P105T, a facultatively anaerobic acidobacterium capable of dissimilatory Fe(III) reduction.</title>
        <authorList>
            <person name="Dedysh S.N."/>
            <person name="Beletsky A.V."/>
            <person name="Kulichevskaya I.S."/>
            <person name="Mardanov A.V."/>
            <person name="Ravin N.V."/>
        </authorList>
    </citation>
    <scope>NUCLEOTIDE SEQUENCE [LARGE SCALE GENOMIC DNA]</scope>
    <source>
        <strain evidence="1 2">P105</strain>
    </source>
</reference>
<organism evidence="1 2">
    <name type="scientific">Paludibaculum fermentans</name>
    <dbReference type="NCBI Taxonomy" id="1473598"/>
    <lineage>
        <taxon>Bacteria</taxon>
        <taxon>Pseudomonadati</taxon>
        <taxon>Acidobacteriota</taxon>
        <taxon>Terriglobia</taxon>
        <taxon>Bryobacterales</taxon>
        <taxon>Bryobacteraceae</taxon>
        <taxon>Paludibaculum</taxon>
    </lineage>
</organism>